<evidence type="ECO:0000313" key="2">
    <source>
        <dbReference type="EMBL" id="SIN82426.1"/>
    </source>
</evidence>
<reference evidence="3" key="1">
    <citation type="submission" date="2016-11" db="EMBL/GenBank/DDBJ databases">
        <authorList>
            <person name="Varghese N."/>
            <person name="Submissions S."/>
        </authorList>
    </citation>
    <scope>NUCLEOTIDE SEQUENCE [LARGE SCALE GENOMIC DNA]</scope>
    <source>
        <strain evidence="3">DSM 27623</strain>
    </source>
</reference>
<dbReference type="AlphaFoldDB" id="A0A1N6EHE0"/>
<name>A0A1N6EHE0_9FLAO</name>
<keyword evidence="1" id="KW-0472">Membrane</keyword>
<dbReference type="Proteomes" id="UP000185207">
    <property type="component" value="Unassembled WGS sequence"/>
</dbReference>
<gene>
    <name evidence="2" type="ORF">SAMN05444409_0623</name>
</gene>
<organism evidence="2 3">
    <name type="scientific">Epilithonimonas zeae</name>
    <dbReference type="NCBI Taxonomy" id="1416779"/>
    <lineage>
        <taxon>Bacteria</taxon>
        <taxon>Pseudomonadati</taxon>
        <taxon>Bacteroidota</taxon>
        <taxon>Flavobacteriia</taxon>
        <taxon>Flavobacteriales</taxon>
        <taxon>Weeksellaceae</taxon>
        <taxon>Chryseobacterium group</taxon>
        <taxon>Epilithonimonas</taxon>
    </lineage>
</organism>
<evidence type="ECO:0000256" key="1">
    <source>
        <dbReference type="SAM" id="Phobius"/>
    </source>
</evidence>
<sequence length="229" mass="26450">MQEEISKHSRKIYKTVKNPKHTVNEKIKEIIVEIFIIVFAVSLSIWLHGWSEHRHEQKESNKFLKELKTDLEADAKLIEENKKTLSSLDSDYKFILSLKNQKTSVTDSLVGSHSNFYLLGSAFNVGRYEGFKSSGKIGTIENDSLKNQILAYYQQTLPNLTFRVNFINSEQLKIKDADPGNLNLSDFYKSQRMQSNYSNLSYNSKGLIDEYQNALNQINQILKEIDSEK</sequence>
<keyword evidence="1" id="KW-0812">Transmembrane</keyword>
<proteinExistence type="predicted"/>
<feature type="transmembrane region" description="Helical" evidence="1">
    <location>
        <begin position="30"/>
        <end position="50"/>
    </location>
</feature>
<dbReference type="RefSeq" id="WP_074233429.1">
    <property type="nucleotide sequence ID" value="NZ_FSRK01000001.1"/>
</dbReference>
<keyword evidence="1" id="KW-1133">Transmembrane helix</keyword>
<evidence type="ECO:0000313" key="3">
    <source>
        <dbReference type="Proteomes" id="UP000185207"/>
    </source>
</evidence>
<dbReference type="STRING" id="1416779.SAMN05444409_0623"/>
<keyword evidence="3" id="KW-1185">Reference proteome</keyword>
<dbReference type="OrthoDB" id="874372at2"/>
<protein>
    <submittedName>
        <fullName evidence="2">Uncharacterized protein</fullName>
    </submittedName>
</protein>
<accession>A0A1N6EHE0</accession>
<dbReference type="EMBL" id="FSRK01000001">
    <property type="protein sequence ID" value="SIN82426.1"/>
    <property type="molecule type" value="Genomic_DNA"/>
</dbReference>